<comment type="subcellular location">
    <subcellularLocation>
        <location evidence="1">Cell envelope</location>
    </subcellularLocation>
</comment>
<proteinExistence type="inferred from homology"/>
<evidence type="ECO:0000256" key="4">
    <source>
        <dbReference type="ARBA" id="ARBA00022729"/>
    </source>
</evidence>
<evidence type="ECO:0000313" key="7">
    <source>
        <dbReference type="Proteomes" id="UP000095651"/>
    </source>
</evidence>
<dbReference type="AlphaFoldDB" id="A0A174CK89"/>
<dbReference type="PANTHER" id="PTHR43649:SF31">
    <property type="entry name" value="SN-GLYCEROL-3-PHOSPHATE-BINDING PERIPLASMIC PROTEIN UGPB"/>
    <property type="match status" value="1"/>
</dbReference>
<organism evidence="6 7">
    <name type="scientific">Hungatella hathewayi</name>
    <dbReference type="NCBI Taxonomy" id="154046"/>
    <lineage>
        <taxon>Bacteria</taxon>
        <taxon>Bacillati</taxon>
        <taxon>Bacillota</taxon>
        <taxon>Clostridia</taxon>
        <taxon>Lachnospirales</taxon>
        <taxon>Lachnospiraceae</taxon>
        <taxon>Hungatella</taxon>
    </lineage>
</organism>
<reference evidence="6 7" key="1">
    <citation type="submission" date="2015-09" db="EMBL/GenBank/DDBJ databases">
        <authorList>
            <consortium name="Pathogen Informatics"/>
        </authorList>
    </citation>
    <scope>NUCLEOTIDE SEQUENCE [LARGE SCALE GENOMIC DNA]</scope>
    <source>
        <strain evidence="6 7">2789STDY5608850</strain>
    </source>
</reference>
<dbReference type="GO" id="GO:0030313">
    <property type="term" value="C:cell envelope"/>
    <property type="evidence" value="ECO:0007669"/>
    <property type="project" value="UniProtKB-SubCell"/>
</dbReference>
<evidence type="ECO:0000256" key="3">
    <source>
        <dbReference type="ARBA" id="ARBA00022448"/>
    </source>
</evidence>
<dbReference type="Proteomes" id="UP000095651">
    <property type="component" value="Unassembled WGS sequence"/>
</dbReference>
<dbReference type="PROSITE" id="PS51257">
    <property type="entry name" value="PROKAR_LIPOPROTEIN"/>
    <property type="match status" value="1"/>
</dbReference>
<evidence type="ECO:0000313" key="6">
    <source>
        <dbReference type="EMBL" id="CUO12609.1"/>
    </source>
</evidence>
<dbReference type="SUPFAM" id="SSF53850">
    <property type="entry name" value="Periplasmic binding protein-like II"/>
    <property type="match status" value="1"/>
</dbReference>
<dbReference type="InterPro" id="IPR050490">
    <property type="entry name" value="Bact_solute-bd_prot1"/>
</dbReference>
<comment type="similarity">
    <text evidence="2">Belongs to the bacterial solute-binding protein 1 family.</text>
</comment>
<feature type="chain" id="PRO_5039704721" evidence="5">
    <location>
        <begin position="22"/>
        <end position="441"/>
    </location>
</feature>
<gene>
    <name evidence="6" type="primary">lacE_3</name>
    <name evidence="6" type="ORF">ERS852407_01909</name>
</gene>
<dbReference type="EMBL" id="CYZE01000004">
    <property type="protein sequence ID" value="CUO12609.1"/>
    <property type="molecule type" value="Genomic_DNA"/>
</dbReference>
<dbReference type="Pfam" id="PF01547">
    <property type="entry name" value="SBP_bac_1"/>
    <property type="match status" value="1"/>
</dbReference>
<dbReference type="InterPro" id="IPR006059">
    <property type="entry name" value="SBP"/>
</dbReference>
<accession>A0A174CK89</accession>
<sequence length="441" mass="48555">MKISRITSVLFLMAVVAAGGAGCSLGRDTAAGSGNVAEGRSAADRTKEGRVKITVSVWDNANSPQFQAMADAFMEKNPEIDVELLDIQSDEYNNKLTVLLAGNESDPDVIMIKDADTQISMREKGQILDLTSYISRDGVDLSIYNGAADQLQMDGKQYTLPFRQDWYVLFYNKDLFDAAGEAYPADDMTWGEYERLAERLTFVRDGGGVYGTHHHTWMALVSNWAVQDGNHTLMSEDYAFLKPYYEQALRMQEEGVMQSYANLKISNIHYTSVFEQQQCAMVPMGTWFIATLVQDRKAGNFDFNWGVTRIPHPAGIPAGSTVGSVTPIAVNAKSDVPDEAWEFVRFATSEAGAEVLADNSVFPAITTPGVVSRLASIEGFPEDGKAALSVTNFVFDRPVDAKMAAVRKVIEEEHDAIMIGEEDIDTGIANMNERAEEARSR</sequence>
<dbReference type="RefSeq" id="WP_055654515.1">
    <property type="nucleotide sequence ID" value="NZ_CABIXC010000004.1"/>
</dbReference>
<evidence type="ECO:0000256" key="5">
    <source>
        <dbReference type="SAM" id="SignalP"/>
    </source>
</evidence>
<feature type="signal peptide" evidence="5">
    <location>
        <begin position="1"/>
        <end position="21"/>
    </location>
</feature>
<evidence type="ECO:0000256" key="1">
    <source>
        <dbReference type="ARBA" id="ARBA00004196"/>
    </source>
</evidence>
<keyword evidence="4 5" id="KW-0732">Signal</keyword>
<dbReference type="PANTHER" id="PTHR43649">
    <property type="entry name" value="ARABINOSE-BINDING PROTEIN-RELATED"/>
    <property type="match status" value="1"/>
</dbReference>
<dbReference type="Gene3D" id="3.40.190.10">
    <property type="entry name" value="Periplasmic binding protein-like II"/>
    <property type="match status" value="1"/>
</dbReference>
<keyword evidence="3" id="KW-0813">Transport</keyword>
<protein>
    <submittedName>
        <fullName evidence="6">Extracellular solute-binding protein</fullName>
    </submittedName>
</protein>
<evidence type="ECO:0000256" key="2">
    <source>
        <dbReference type="ARBA" id="ARBA00008520"/>
    </source>
</evidence>
<dbReference type="CDD" id="cd13585">
    <property type="entry name" value="PBP2_TMBP_like"/>
    <property type="match status" value="1"/>
</dbReference>
<name>A0A174CK89_9FIRM</name>